<dbReference type="KEGG" id="dpb:BABL1_gene_787"/>
<dbReference type="InterPro" id="IPR025738">
    <property type="entry name" value="BatD"/>
</dbReference>
<keyword evidence="1" id="KW-1133">Transmembrane helix</keyword>
<dbReference type="PANTHER" id="PTHR40940">
    <property type="entry name" value="PROTEIN BATD-RELATED"/>
    <property type="match status" value="1"/>
</dbReference>
<dbReference type="PANTHER" id="PTHR40940:SF2">
    <property type="entry name" value="BATD"/>
    <property type="match status" value="1"/>
</dbReference>
<dbReference type="AlphaFoldDB" id="V6DJK4"/>
<evidence type="ECO:0000313" key="2">
    <source>
        <dbReference type="EMBL" id="CDK31073.1"/>
    </source>
</evidence>
<dbReference type="Gene3D" id="2.30.30.40">
    <property type="entry name" value="SH3 Domains"/>
    <property type="match status" value="1"/>
</dbReference>
<name>V6DJK4_9BACT</name>
<sequence>MMKMIKTGKKLYKFYIIFLLFSISNFILSVKIQLTDIGGNKIEKVIAEEPFGILIQHSYSTKNIKGLEQFHVLSQSISTSFINNSDPMFNKFYKLKANKPGQYNLEIESHKNKPNKIFTIVVKDPKVKSEVLLNLDKPEIFVGQKIPVTIKTTYKEDPNREFNRIEAIKRDDIKIELLNDIKIYKDEKDKKTYQVIENYGYIVPQKSGPINLNNFFVVLNRAYISQNNFFQFKQCIEEKFNTQEIEIQVKELPKKVQAVGKFSQFIIEIDKNIVNQEEAIIMTISITGQTDFDRLDKLNLVLPSNIKIFEPKTSIIKKNNQETKKFEYIIQPLKDGIIKIPTQKFYYWEPEKKLIKILKSNVLEIKVNPVKNIKHNKMETQDLGLQEKVENENDIEKNFEEYIEKIINQNHQNLQLPWLVFISLLILPISWLSTINRSLLSKYYKKNIQYKFFKNSILNSAIRKVNNAEKKQLPNHLYPILKSAITTYILKEDKDLTSEEILDILSKYDIDKNIIHEYKELTKELLSYTTYNYLSIKSNKDIYQKTKDFIISIKANNKFNSIKYCILLLFFNSYLISIDKNNMENNIETLVKLYKAEKYATLKDKIRIKNIINKIKEESGIVTRPIYKNHLEQIKNTVPFYIPLIAWQIIFLIFWTTLILTIFKQKKYFVIKSISFILLTITGLSIAVISQEKSKLKAIVKNQNTNIYIGPDEKYPVKDSIEILNCVEILKEQDFYDSKWYYIDAKPNKGWIKSQNLKLIN</sequence>
<dbReference type="Pfam" id="PF13584">
    <property type="entry name" value="BatD"/>
    <property type="match status" value="1"/>
</dbReference>
<keyword evidence="1" id="KW-0812">Transmembrane</keyword>
<dbReference type="Proteomes" id="UP000018769">
    <property type="component" value="Chromosome I"/>
</dbReference>
<keyword evidence="3" id="KW-1185">Reference proteome</keyword>
<proteinExistence type="predicted"/>
<feature type="transmembrane region" description="Helical" evidence="1">
    <location>
        <begin position="12"/>
        <end position="30"/>
    </location>
</feature>
<evidence type="ECO:0000256" key="1">
    <source>
        <dbReference type="SAM" id="Phobius"/>
    </source>
</evidence>
<dbReference type="EMBL" id="HG793133">
    <property type="protein sequence ID" value="CDK31073.1"/>
    <property type="molecule type" value="Genomic_DNA"/>
</dbReference>
<feature type="transmembrane region" description="Helical" evidence="1">
    <location>
        <begin position="669"/>
        <end position="689"/>
    </location>
</feature>
<feature type="transmembrane region" description="Helical" evidence="1">
    <location>
        <begin position="416"/>
        <end position="435"/>
    </location>
</feature>
<keyword evidence="1" id="KW-0472">Membrane</keyword>
<evidence type="ECO:0000313" key="3">
    <source>
        <dbReference type="Proteomes" id="UP000018769"/>
    </source>
</evidence>
<dbReference type="HOGENOM" id="CLU_366272_0_0_7"/>
<gene>
    <name evidence="2" type="ORF">BABL1_gene_787</name>
</gene>
<protein>
    <submittedName>
        <fullName evidence="2">Oxygen tolerance protein BatD</fullName>
    </submittedName>
</protein>
<dbReference type="STRING" id="673862.BABL1_gene_787"/>
<organism evidence="2 3">
    <name type="scientific">Candidatus Babela massiliensis</name>
    <dbReference type="NCBI Taxonomy" id="673862"/>
    <lineage>
        <taxon>Bacteria</taxon>
        <taxon>Candidatus Babelota</taxon>
        <taxon>Candidatus Babeliae</taxon>
        <taxon>Candidatus Babeliales</taxon>
        <taxon>Candidatus Babeliaceae</taxon>
        <taxon>Candidatus Babela</taxon>
    </lineage>
</organism>
<feature type="transmembrane region" description="Helical" evidence="1">
    <location>
        <begin position="638"/>
        <end position="663"/>
    </location>
</feature>
<accession>V6DJK4</accession>
<reference evidence="2 3" key="1">
    <citation type="journal article" date="2015" name="Biol. Direct">
        <title>Babela massiliensis, a representative of a widespread bacterial phylum with unusual adaptations to parasitism in amoebae.</title>
        <authorList>
            <person name="Pagnier I."/>
            <person name="Yutin N."/>
            <person name="Croce O."/>
            <person name="Makarova K.S."/>
            <person name="Wolf Y.I."/>
            <person name="Benamar S."/>
            <person name="Raoult D."/>
            <person name="Koonin E.V."/>
            <person name="La Scola B."/>
        </authorList>
    </citation>
    <scope>NUCLEOTIDE SEQUENCE [LARGE SCALE GENOMIC DNA]</scope>
    <source>
        <strain evidence="3">BABL1</strain>
    </source>
</reference>